<protein>
    <submittedName>
        <fullName evidence="1">Uncharacterized protein</fullName>
    </submittedName>
</protein>
<name>A0A5C2SCS6_9APHY</name>
<dbReference type="AlphaFoldDB" id="A0A5C2SCS6"/>
<sequence>MACRVTLCHPRLRRRAQRRVLRSRRVLSPCLPVVLPSRTARIELGILVTAYFFSPTALGLRALAIPVSSPNLIVTVRSSRSSSVLSHHISVRTCQARRRPVLTSDLAPYYNQF</sequence>
<accession>A0A5C2SCS6</accession>
<evidence type="ECO:0000313" key="2">
    <source>
        <dbReference type="Proteomes" id="UP000313359"/>
    </source>
</evidence>
<evidence type="ECO:0000313" key="1">
    <source>
        <dbReference type="EMBL" id="RPD61583.1"/>
    </source>
</evidence>
<organism evidence="1 2">
    <name type="scientific">Lentinus tigrinus ALCF2SS1-6</name>
    <dbReference type="NCBI Taxonomy" id="1328759"/>
    <lineage>
        <taxon>Eukaryota</taxon>
        <taxon>Fungi</taxon>
        <taxon>Dikarya</taxon>
        <taxon>Basidiomycota</taxon>
        <taxon>Agaricomycotina</taxon>
        <taxon>Agaricomycetes</taxon>
        <taxon>Polyporales</taxon>
        <taxon>Polyporaceae</taxon>
        <taxon>Lentinus</taxon>
    </lineage>
</organism>
<keyword evidence="2" id="KW-1185">Reference proteome</keyword>
<gene>
    <name evidence="1" type="ORF">L227DRAFT_54230</name>
</gene>
<dbReference type="EMBL" id="ML122261">
    <property type="protein sequence ID" value="RPD61583.1"/>
    <property type="molecule type" value="Genomic_DNA"/>
</dbReference>
<dbReference type="Proteomes" id="UP000313359">
    <property type="component" value="Unassembled WGS sequence"/>
</dbReference>
<reference evidence="1" key="1">
    <citation type="journal article" date="2018" name="Genome Biol. Evol.">
        <title>Genomics and development of Lentinus tigrinus, a white-rot wood-decaying mushroom with dimorphic fruiting bodies.</title>
        <authorList>
            <person name="Wu B."/>
            <person name="Xu Z."/>
            <person name="Knudson A."/>
            <person name="Carlson A."/>
            <person name="Chen N."/>
            <person name="Kovaka S."/>
            <person name="LaButti K."/>
            <person name="Lipzen A."/>
            <person name="Pennachio C."/>
            <person name="Riley R."/>
            <person name="Schakwitz W."/>
            <person name="Umezawa K."/>
            <person name="Ohm R.A."/>
            <person name="Grigoriev I.V."/>
            <person name="Nagy L.G."/>
            <person name="Gibbons J."/>
            <person name="Hibbett D."/>
        </authorList>
    </citation>
    <scope>NUCLEOTIDE SEQUENCE [LARGE SCALE GENOMIC DNA]</scope>
    <source>
        <strain evidence="1">ALCF2SS1-6</strain>
    </source>
</reference>
<proteinExistence type="predicted"/>